<dbReference type="SUPFAM" id="SSF56300">
    <property type="entry name" value="Metallo-dependent phosphatases"/>
    <property type="match status" value="1"/>
</dbReference>
<dbReference type="InterPro" id="IPR038607">
    <property type="entry name" value="PhoD-like_sf"/>
</dbReference>
<dbReference type="Proteomes" id="UP001596956">
    <property type="component" value="Unassembled WGS sequence"/>
</dbReference>
<feature type="domain" description="PhoD-like phosphatase metallophosphatase" evidence="1">
    <location>
        <begin position="133"/>
        <end position="343"/>
    </location>
</feature>
<reference evidence="3" key="1">
    <citation type="journal article" date="2019" name="Int. J. Syst. Evol. Microbiol.">
        <title>The Global Catalogue of Microorganisms (GCM) 10K type strain sequencing project: providing services to taxonomists for standard genome sequencing and annotation.</title>
        <authorList>
            <consortium name="The Broad Institute Genomics Platform"/>
            <consortium name="The Broad Institute Genome Sequencing Center for Infectious Disease"/>
            <person name="Wu L."/>
            <person name="Ma J."/>
        </authorList>
    </citation>
    <scope>NUCLEOTIDE SEQUENCE [LARGE SCALE GENOMIC DNA]</scope>
    <source>
        <strain evidence="3">CCUG 63369</strain>
    </source>
</reference>
<sequence>MISMAVGGVTDTAARFTVKVDTGPAAIEYSTSADMSGSTTSGSEAVDADGVATVEVTGLSAGTRYYWRTVDNGTTDTGATGQLLTDPVAAGQPASFTVACVGDAGLRPVVPGTSGAAPERLSNHPIFDTLRQRAVAEDWARICHLGDICYYDLGSGNHGLSSSATAAQYRDMWDDILAQHRQHQLYRSVPWAYMWDDHDFGPNNSDSTSPGRDNACTVYRERVPSYDLPAGSGANPTYHSFHIGRVLFVVSDTRADRSPNSDPDTSSKTMLGSAQKTWLDNLLATDTSEALVWLMPSQWIGTSSDSWGNFATERDELVQMVEDNGWSGRVLMVNADKHACAIDTGSGGNASFGGWPVVLCAPLDCDSNGNEHTQYDRGMWMRRTGQYATVQAADDGTDVHLTATVWRGDRAMAWTTLNTGTTTRIGAGSPAAVLAL</sequence>
<dbReference type="PANTHER" id="PTHR33987:SF1">
    <property type="entry name" value="CALCINEURIN-LIKE METALLO-PHOSPHOESTERASE SUPERFAMILY PROTEIN"/>
    <property type="match status" value="1"/>
</dbReference>
<name>A0ABW3BCC1_9ACTN</name>
<evidence type="ECO:0000313" key="3">
    <source>
        <dbReference type="Proteomes" id="UP001596956"/>
    </source>
</evidence>
<dbReference type="Pfam" id="PF09423">
    <property type="entry name" value="PhoD"/>
    <property type="match status" value="1"/>
</dbReference>
<organism evidence="2 3">
    <name type="scientific">Streptomonospora algeriensis</name>
    <dbReference type="NCBI Taxonomy" id="995084"/>
    <lineage>
        <taxon>Bacteria</taxon>
        <taxon>Bacillati</taxon>
        <taxon>Actinomycetota</taxon>
        <taxon>Actinomycetes</taxon>
        <taxon>Streptosporangiales</taxon>
        <taxon>Nocardiopsidaceae</taxon>
        <taxon>Streptomonospora</taxon>
    </lineage>
</organism>
<dbReference type="PANTHER" id="PTHR33987">
    <property type="entry name" value="CALCINEURIN-LIKE METALLO-PHOSPHOESTERASE SUPERFAMILY PROTEIN"/>
    <property type="match status" value="1"/>
</dbReference>
<keyword evidence="3" id="KW-1185">Reference proteome</keyword>
<dbReference type="InterPro" id="IPR018946">
    <property type="entry name" value="PhoD-like_MPP"/>
</dbReference>
<dbReference type="InterPro" id="IPR029052">
    <property type="entry name" value="Metallo-depent_PP-like"/>
</dbReference>
<proteinExistence type="predicted"/>
<evidence type="ECO:0000259" key="1">
    <source>
        <dbReference type="Pfam" id="PF09423"/>
    </source>
</evidence>
<comment type="caution">
    <text evidence="2">The sequence shown here is derived from an EMBL/GenBank/DDBJ whole genome shotgun (WGS) entry which is preliminary data.</text>
</comment>
<accession>A0ABW3BCC1</accession>
<dbReference type="Gene3D" id="3.60.21.70">
    <property type="entry name" value="PhoD-like phosphatase"/>
    <property type="match status" value="1"/>
</dbReference>
<evidence type="ECO:0000313" key="2">
    <source>
        <dbReference type="EMBL" id="MFD0800873.1"/>
    </source>
</evidence>
<protein>
    <submittedName>
        <fullName evidence="2">Alkaline phosphatase D family protein</fullName>
    </submittedName>
</protein>
<gene>
    <name evidence="2" type="ORF">ACFQZU_06025</name>
</gene>
<dbReference type="EMBL" id="JBHTHR010000111">
    <property type="protein sequence ID" value="MFD0800873.1"/>
    <property type="molecule type" value="Genomic_DNA"/>
</dbReference>